<evidence type="ECO:0000256" key="5">
    <source>
        <dbReference type="ARBA" id="ARBA00023316"/>
    </source>
</evidence>
<proteinExistence type="inferred from homology"/>
<dbReference type="RefSeq" id="WP_094500131.1">
    <property type="nucleotide sequence ID" value="NZ_CAWNHI010000001.1"/>
</dbReference>
<dbReference type="InterPro" id="IPR002502">
    <property type="entry name" value="Amidase_domain"/>
</dbReference>
<name>A0A223MXS5_9VIBR</name>
<dbReference type="InterPro" id="IPR036505">
    <property type="entry name" value="Amidase/PGRP_sf"/>
</dbReference>
<dbReference type="InterPro" id="IPR036366">
    <property type="entry name" value="PGBDSf"/>
</dbReference>
<dbReference type="Proteomes" id="UP000215148">
    <property type="component" value="Chromosome 1"/>
</dbReference>
<evidence type="ECO:0000256" key="1">
    <source>
        <dbReference type="ARBA" id="ARBA00001561"/>
    </source>
</evidence>
<sequence>MEKSILERARPAVIGLLLLTTASCSSFIQMETPNRNDRVRTVVIHFTAESEAKTLDRFMDSDAQVSAHFVVTEEKIYQMADLGSRTYHAGISFWRGRHSLNDTSIGIELVQEIDCIEPNNTNGVFPRQSCAYPDYSPGLIINTIKVLENIYATYPNIGPVDIVGHQDVSPMRKSDPGPRFPWQYLNQAGYGAWYDSADYLNEYRRLEDQKLDQNLFIKALYRYGYQKVTPSESMYLISAFQTHFTPELVTGKVTRESMAAILALLKKYFPEEYMEISNSLYAMEGEAHKTIVMQAYKMHSF</sequence>
<gene>
    <name evidence="7" type="ORF">CCZ37_07045</name>
</gene>
<comment type="similarity">
    <text evidence="2">Belongs to the N-acetylmuramoyl-L-alanine amidase 2 family.</text>
</comment>
<dbReference type="Gene3D" id="3.40.80.10">
    <property type="entry name" value="Peptidoglycan recognition protein-like"/>
    <property type="match status" value="1"/>
</dbReference>
<keyword evidence="8" id="KW-1185">Reference proteome</keyword>
<keyword evidence="5" id="KW-0961">Cell wall biogenesis/degradation</keyword>
<dbReference type="EC" id="3.5.1.28" evidence="3"/>
<feature type="domain" description="N-acetylmuramoyl-L-alanine amidase" evidence="6">
    <location>
        <begin position="30"/>
        <end position="177"/>
    </location>
</feature>
<dbReference type="Pfam" id="PF01510">
    <property type="entry name" value="Amidase_2"/>
    <property type="match status" value="1"/>
</dbReference>
<dbReference type="SMART" id="SM00644">
    <property type="entry name" value="Ami_2"/>
    <property type="match status" value="1"/>
</dbReference>
<evidence type="ECO:0000256" key="2">
    <source>
        <dbReference type="ARBA" id="ARBA00007553"/>
    </source>
</evidence>
<evidence type="ECO:0000313" key="7">
    <source>
        <dbReference type="EMBL" id="ASU22359.1"/>
    </source>
</evidence>
<dbReference type="GO" id="GO:0009254">
    <property type="term" value="P:peptidoglycan turnover"/>
    <property type="evidence" value="ECO:0007669"/>
    <property type="project" value="TreeGrafter"/>
</dbReference>
<comment type="catalytic activity">
    <reaction evidence="1">
        <text>Hydrolyzes the link between N-acetylmuramoyl residues and L-amino acid residues in certain cell-wall glycopeptides.</text>
        <dbReference type="EC" id="3.5.1.28"/>
    </reaction>
</comment>
<dbReference type="GO" id="GO:0009253">
    <property type="term" value="P:peptidoglycan catabolic process"/>
    <property type="evidence" value="ECO:0007669"/>
    <property type="project" value="InterPro"/>
</dbReference>
<dbReference type="SUPFAM" id="SSF55846">
    <property type="entry name" value="N-acetylmuramoyl-L-alanine amidase-like"/>
    <property type="match status" value="1"/>
</dbReference>
<dbReference type="PROSITE" id="PS51257">
    <property type="entry name" value="PROKAR_LIPOPROTEIN"/>
    <property type="match status" value="1"/>
</dbReference>
<dbReference type="CDD" id="cd06583">
    <property type="entry name" value="PGRP"/>
    <property type="match status" value="1"/>
</dbReference>
<evidence type="ECO:0000256" key="4">
    <source>
        <dbReference type="ARBA" id="ARBA00022801"/>
    </source>
</evidence>
<dbReference type="GO" id="GO:0071555">
    <property type="term" value="P:cell wall organization"/>
    <property type="evidence" value="ECO:0007669"/>
    <property type="project" value="UniProtKB-KW"/>
</dbReference>
<organism evidence="7 8">
    <name type="scientific">Vibrio qinghaiensis</name>
    <dbReference type="NCBI Taxonomy" id="2025808"/>
    <lineage>
        <taxon>Bacteria</taxon>
        <taxon>Pseudomonadati</taxon>
        <taxon>Pseudomonadota</taxon>
        <taxon>Gammaproteobacteria</taxon>
        <taxon>Vibrionales</taxon>
        <taxon>Vibrionaceae</taxon>
        <taxon>Vibrio</taxon>
    </lineage>
</organism>
<evidence type="ECO:0000259" key="6">
    <source>
        <dbReference type="SMART" id="SM00644"/>
    </source>
</evidence>
<dbReference type="Gene3D" id="1.10.101.10">
    <property type="entry name" value="PGBD-like superfamily/PGBD"/>
    <property type="match status" value="1"/>
</dbReference>
<evidence type="ECO:0000256" key="3">
    <source>
        <dbReference type="ARBA" id="ARBA00011901"/>
    </source>
</evidence>
<dbReference type="SUPFAM" id="SSF47090">
    <property type="entry name" value="PGBD-like"/>
    <property type="match status" value="1"/>
</dbReference>
<protein>
    <recommendedName>
        <fullName evidence="3">N-acetylmuramoyl-L-alanine amidase</fullName>
        <ecNumber evidence="3">3.5.1.28</ecNumber>
    </recommendedName>
</protein>
<dbReference type="PANTHER" id="PTHR30417">
    <property type="entry name" value="N-ACETYLMURAMOYL-L-ALANINE AMIDASE AMID"/>
    <property type="match status" value="1"/>
</dbReference>
<accession>A0A223MXS5</accession>
<reference evidence="7 8" key="1">
    <citation type="submission" date="2017-08" db="EMBL/GenBank/DDBJ databases">
        <title>The Vibrio qinghaiensis sp.-Q67 is a luminous bacteria isolated firstly from Qinghai lake, Qinghai province, China, which has been proved to be very sensitive to detect environmental and food pollutants. Therefore, complete genome analysis of V. qinghaiensis sp.-Q67 highlights the potential application of this strain on detection of hazards in the contaminated environments.</title>
        <authorList>
            <person name="Gong L."/>
        </authorList>
    </citation>
    <scope>NUCLEOTIDE SEQUENCE [LARGE SCALE GENOMIC DNA]</scope>
    <source>
        <strain evidence="7 8">Q67</strain>
    </source>
</reference>
<dbReference type="AlphaFoldDB" id="A0A223MXS5"/>
<dbReference type="PANTHER" id="PTHR30417:SF1">
    <property type="entry name" value="N-ACETYLMURAMOYL-L-ALANINE AMIDASE AMID"/>
    <property type="match status" value="1"/>
</dbReference>
<dbReference type="InterPro" id="IPR036365">
    <property type="entry name" value="PGBD-like_sf"/>
</dbReference>
<evidence type="ECO:0000313" key="8">
    <source>
        <dbReference type="Proteomes" id="UP000215148"/>
    </source>
</evidence>
<keyword evidence="4" id="KW-0378">Hydrolase</keyword>
<dbReference type="GO" id="GO:0008745">
    <property type="term" value="F:N-acetylmuramoyl-L-alanine amidase activity"/>
    <property type="evidence" value="ECO:0007669"/>
    <property type="project" value="UniProtKB-EC"/>
</dbReference>
<dbReference type="InterPro" id="IPR051206">
    <property type="entry name" value="NAMLAA_amidase_2"/>
</dbReference>
<dbReference type="KEGG" id="vqi:CCZ37_07045"/>
<dbReference type="EMBL" id="CP022741">
    <property type="protein sequence ID" value="ASU22359.1"/>
    <property type="molecule type" value="Genomic_DNA"/>
</dbReference>